<sequence length="517" mass="56989">MHEKFCASSRAYVSAVKTALRSQTRENAAEIFERAIDVLSPDFPDPTSIDGQTHKEEGGDGNELSTLKDSIAQMERQLQEAQNERSTLESKLESVRQEAQNERSTLESKLESVRHKAQNERSTLESKIESVRQEAQSNSSMKKNVRRLDSRLESLATETKDSIKELTEVSKENSANIQGLRKLQMLMNQKNQTTAAATAAAVTPPPTGATASALSRPLKGVRQRADFTVKVTADRLRPQIWDVQLLPGGRLVLADYNFTSVKLFDTQLEVLLTNRQCSVRNRCPIPEWFSVEREVSQACPISPLLFTVTGQHLHTLVCRSAPWRLAELDSHTVAVTLPNCPGINLLEVGVNSMKVKRTLRTSQKYFAVAAVNNHTLAVECGSTIDLIDLGGQVLRQICSSVGPRYMNITEDGYLMCSTSKNSIARVEVGTGTIVFNKSVPQIKDPFGVTITLDGSILVTDRFNNTLDLVSSQGVWIKQLWSVPSDGGRGDQLWSVSTDGSVCVCVTLCGRVHILDCL</sequence>
<evidence type="ECO:0000313" key="2">
    <source>
        <dbReference type="EMBL" id="GFO45111.1"/>
    </source>
</evidence>
<dbReference type="Proteomes" id="UP000735302">
    <property type="component" value="Unassembled WGS sequence"/>
</dbReference>
<keyword evidence="3" id="KW-1185">Reference proteome</keyword>
<dbReference type="Gene3D" id="2.120.10.30">
    <property type="entry name" value="TolB, C-terminal domain"/>
    <property type="match status" value="1"/>
</dbReference>
<dbReference type="GO" id="GO:0007076">
    <property type="term" value="P:mitotic chromosome condensation"/>
    <property type="evidence" value="ECO:0007669"/>
    <property type="project" value="TreeGrafter"/>
</dbReference>
<comment type="caution">
    <text evidence="2">The sequence shown here is derived from an EMBL/GenBank/DDBJ whole genome shotgun (WGS) entry which is preliminary data.</text>
</comment>
<evidence type="ECO:0000313" key="3">
    <source>
        <dbReference type="Proteomes" id="UP000735302"/>
    </source>
</evidence>
<organism evidence="2 3">
    <name type="scientific">Plakobranchus ocellatus</name>
    <dbReference type="NCBI Taxonomy" id="259542"/>
    <lineage>
        <taxon>Eukaryota</taxon>
        <taxon>Metazoa</taxon>
        <taxon>Spiralia</taxon>
        <taxon>Lophotrochozoa</taxon>
        <taxon>Mollusca</taxon>
        <taxon>Gastropoda</taxon>
        <taxon>Heterobranchia</taxon>
        <taxon>Euthyneura</taxon>
        <taxon>Panpulmonata</taxon>
        <taxon>Sacoglossa</taxon>
        <taxon>Placobranchoidea</taxon>
        <taxon>Plakobranchidae</taxon>
        <taxon>Plakobranchus</taxon>
    </lineage>
</organism>
<protein>
    <submittedName>
        <fullName evidence="2">Bdr-repeat family protein</fullName>
    </submittedName>
</protein>
<dbReference type="PANTHER" id="PTHR43941">
    <property type="entry name" value="STRUCTURAL MAINTENANCE OF CHROMOSOMES PROTEIN 2"/>
    <property type="match status" value="1"/>
</dbReference>
<dbReference type="AlphaFoldDB" id="A0AAV4DLQ1"/>
<dbReference type="Gene3D" id="1.10.287.1490">
    <property type="match status" value="1"/>
</dbReference>
<feature type="compositionally biased region" description="Polar residues" evidence="1">
    <location>
        <begin position="133"/>
        <end position="142"/>
    </location>
</feature>
<dbReference type="GO" id="GO:0003682">
    <property type="term" value="F:chromatin binding"/>
    <property type="evidence" value="ECO:0007669"/>
    <property type="project" value="TreeGrafter"/>
</dbReference>
<feature type="compositionally biased region" description="Basic and acidic residues" evidence="1">
    <location>
        <begin position="82"/>
        <end position="132"/>
    </location>
</feature>
<feature type="region of interest" description="Disordered" evidence="1">
    <location>
        <begin position="80"/>
        <end position="148"/>
    </location>
</feature>
<dbReference type="EMBL" id="BLXT01008004">
    <property type="protein sequence ID" value="GFO45111.1"/>
    <property type="molecule type" value="Genomic_DNA"/>
</dbReference>
<feature type="region of interest" description="Disordered" evidence="1">
    <location>
        <begin position="42"/>
        <end position="64"/>
    </location>
</feature>
<dbReference type="GO" id="GO:0000785">
    <property type="term" value="C:chromatin"/>
    <property type="evidence" value="ECO:0007669"/>
    <property type="project" value="TreeGrafter"/>
</dbReference>
<dbReference type="PANTHER" id="PTHR43941:SF1">
    <property type="entry name" value="STRUCTURAL MAINTENANCE OF CHROMOSOMES PROTEIN 2"/>
    <property type="match status" value="1"/>
</dbReference>
<evidence type="ECO:0000256" key="1">
    <source>
        <dbReference type="SAM" id="MobiDB-lite"/>
    </source>
</evidence>
<name>A0AAV4DLQ1_9GAST</name>
<proteinExistence type="predicted"/>
<accession>A0AAV4DLQ1</accession>
<dbReference type="GO" id="GO:0000793">
    <property type="term" value="C:condensed chromosome"/>
    <property type="evidence" value="ECO:0007669"/>
    <property type="project" value="TreeGrafter"/>
</dbReference>
<gene>
    <name evidence="2" type="ORF">PoB_007161600</name>
</gene>
<dbReference type="GO" id="GO:0000796">
    <property type="term" value="C:condensin complex"/>
    <property type="evidence" value="ECO:0007669"/>
    <property type="project" value="TreeGrafter"/>
</dbReference>
<reference evidence="2 3" key="1">
    <citation type="journal article" date="2021" name="Elife">
        <title>Chloroplast acquisition without the gene transfer in kleptoplastic sea slugs, Plakobranchus ocellatus.</title>
        <authorList>
            <person name="Maeda T."/>
            <person name="Takahashi S."/>
            <person name="Yoshida T."/>
            <person name="Shimamura S."/>
            <person name="Takaki Y."/>
            <person name="Nagai Y."/>
            <person name="Toyoda A."/>
            <person name="Suzuki Y."/>
            <person name="Arimoto A."/>
            <person name="Ishii H."/>
            <person name="Satoh N."/>
            <person name="Nishiyama T."/>
            <person name="Hasebe M."/>
            <person name="Maruyama T."/>
            <person name="Minagawa J."/>
            <person name="Obokata J."/>
            <person name="Shigenobu S."/>
        </authorList>
    </citation>
    <scope>NUCLEOTIDE SEQUENCE [LARGE SCALE GENOMIC DNA]</scope>
</reference>
<dbReference type="InterPro" id="IPR011042">
    <property type="entry name" value="6-blade_b-propeller_TolB-like"/>
</dbReference>
<dbReference type="SUPFAM" id="SSF63829">
    <property type="entry name" value="Calcium-dependent phosphotriesterase"/>
    <property type="match status" value="1"/>
</dbReference>